<comment type="similarity">
    <text evidence="1">Belongs to the plant acyltransferase family.</text>
</comment>
<dbReference type="EMBL" id="JARYMX010000003">
    <property type="protein sequence ID" value="KAJ9555085.1"/>
    <property type="molecule type" value="Genomic_DNA"/>
</dbReference>
<dbReference type="GO" id="GO:0016746">
    <property type="term" value="F:acyltransferase activity"/>
    <property type="evidence" value="ECO:0007669"/>
    <property type="project" value="UniProtKB-KW"/>
</dbReference>
<dbReference type="AlphaFoldDB" id="A0AA38THY0"/>
<name>A0AA38THY0_9ASTR</name>
<protein>
    <submittedName>
        <fullName evidence="4">Uncharacterized protein</fullName>
    </submittedName>
</protein>
<comment type="caution">
    <text evidence="4">The sequence shown here is derived from an EMBL/GenBank/DDBJ whole genome shotgun (WGS) entry which is preliminary data.</text>
</comment>
<evidence type="ECO:0000256" key="1">
    <source>
        <dbReference type="ARBA" id="ARBA00009861"/>
    </source>
</evidence>
<evidence type="ECO:0000256" key="3">
    <source>
        <dbReference type="ARBA" id="ARBA00023315"/>
    </source>
</evidence>
<dbReference type="Proteomes" id="UP001172457">
    <property type="component" value="Chromosome 3"/>
</dbReference>
<reference evidence="4" key="1">
    <citation type="submission" date="2023-03" db="EMBL/GenBank/DDBJ databases">
        <title>Chromosome-scale reference genome and RAD-based genetic map of yellow starthistle (Centaurea solstitialis) reveal putative structural variation and QTLs associated with invader traits.</title>
        <authorList>
            <person name="Reatini B."/>
            <person name="Cang F.A."/>
            <person name="Jiang Q."/>
            <person name="Mckibben M.T.W."/>
            <person name="Barker M.S."/>
            <person name="Rieseberg L.H."/>
            <person name="Dlugosch K.M."/>
        </authorList>
    </citation>
    <scope>NUCLEOTIDE SEQUENCE</scope>
    <source>
        <strain evidence="4">CAN-66</strain>
        <tissue evidence="4">Leaf</tissue>
    </source>
</reference>
<keyword evidence="3" id="KW-0012">Acyltransferase</keyword>
<evidence type="ECO:0000313" key="5">
    <source>
        <dbReference type="Proteomes" id="UP001172457"/>
    </source>
</evidence>
<dbReference type="Gene3D" id="3.30.559.10">
    <property type="entry name" value="Chloramphenicol acetyltransferase-like domain"/>
    <property type="match status" value="2"/>
</dbReference>
<dbReference type="PANTHER" id="PTHR31623">
    <property type="entry name" value="F21J9.9"/>
    <property type="match status" value="1"/>
</dbReference>
<dbReference type="PANTHER" id="PTHR31623:SF122">
    <property type="entry name" value="HXXXD-TYPE ACYL-TRANSFERASE FAMILY PROTEIN"/>
    <property type="match status" value="1"/>
</dbReference>
<keyword evidence="2" id="KW-0808">Transferase</keyword>
<accession>A0AA38THY0</accession>
<dbReference type="Pfam" id="PF02458">
    <property type="entry name" value="Transferase"/>
    <property type="match status" value="1"/>
</dbReference>
<evidence type="ECO:0000313" key="4">
    <source>
        <dbReference type="EMBL" id="KAJ9555085.1"/>
    </source>
</evidence>
<gene>
    <name evidence="4" type="ORF">OSB04_009699</name>
</gene>
<dbReference type="InterPro" id="IPR023213">
    <property type="entry name" value="CAT-like_dom_sf"/>
</dbReference>
<keyword evidence="5" id="KW-1185">Reference proteome</keyword>
<organism evidence="4 5">
    <name type="scientific">Centaurea solstitialis</name>
    <name type="common">yellow star-thistle</name>
    <dbReference type="NCBI Taxonomy" id="347529"/>
    <lineage>
        <taxon>Eukaryota</taxon>
        <taxon>Viridiplantae</taxon>
        <taxon>Streptophyta</taxon>
        <taxon>Embryophyta</taxon>
        <taxon>Tracheophyta</taxon>
        <taxon>Spermatophyta</taxon>
        <taxon>Magnoliopsida</taxon>
        <taxon>eudicotyledons</taxon>
        <taxon>Gunneridae</taxon>
        <taxon>Pentapetalae</taxon>
        <taxon>asterids</taxon>
        <taxon>campanulids</taxon>
        <taxon>Asterales</taxon>
        <taxon>Asteraceae</taxon>
        <taxon>Carduoideae</taxon>
        <taxon>Cardueae</taxon>
        <taxon>Centaureinae</taxon>
        <taxon>Centaurea</taxon>
    </lineage>
</organism>
<sequence>MAFKVEIKSTHIVKPSSSTPDHLKTHKLSLLDQLSPSVYPPIIFFYDSKPDSNPTPRLKAALSRVLASFYPYAGRISGDGFVDCNDDGIPYSEAIVDCSLSHVLKEWDLSLMRQFVPLTEESVNPDHTIPLLVQVTVFKCGGIAIGACSSHKIGDAANFFTFIREWANVSLNDNLVLVPEFTISSLFPSIGSLNFDTAIKIPMNEKLVRKRFVFDASSVSSLKAQTTPSSCVQAVSALVWKCAMNAVKKSVLGPDTKASIAMTLVNMRGRLDPPLPETSFGNFVGSFLAEKTLDHDHDGEIELGGLVAQLRHGFKEFCDVYMKEVQDPKDGIFAILNYSKKIGEMLQRSGTEVFTFSSWCGFPLYEIDFGYGKPRWISVTNTPFRNGIMMMDTKEGNGIEVWANLEEDVMAIFEQDHHLLAYCSLIPCDE</sequence>
<evidence type="ECO:0000256" key="2">
    <source>
        <dbReference type="ARBA" id="ARBA00022679"/>
    </source>
</evidence>
<proteinExistence type="inferred from homology"/>